<reference evidence="1 2" key="1">
    <citation type="submission" date="2022-01" db="EMBL/GenBank/DDBJ databases">
        <authorList>
            <person name="Xiong W."/>
            <person name="Schranz E."/>
        </authorList>
    </citation>
    <scope>NUCLEOTIDE SEQUENCE [LARGE SCALE GENOMIC DNA]</scope>
</reference>
<gene>
    <name evidence="1" type="ORF">LVIROSA_LOCUS26677</name>
</gene>
<dbReference type="EMBL" id="CAKMRJ010005412">
    <property type="protein sequence ID" value="CAH1440549.1"/>
    <property type="molecule type" value="Genomic_DNA"/>
</dbReference>
<accession>A0AAU9NRP5</accession>
<dbReference type="AlphaFoldDB" id="A0AAU9NRP5"/>
<organism evidence="1 2">
    <name type="scientific">Lactuca virosa</name>
    <dbReference type="NCBI Taxonomy" id="75947"/>
    <lineage>
        <taxon>Eukaryota</taxon>
        <taxon>Viridiplantae</taxon>
        <taxon>Streptophyta</taxon>
        <taxon>Embryophyta</taxon>
        <taxon>Tracheophyta</taxon>
        <taxon>Spermatophyta</taxon>
        <taxon>Magnoliopsida</taxon>
        <taxon>eudicotyledons</taxon>
        <taxon>Gunneridae</taxon>
        <taxon>Pentapetalae</taxon>
        <taxon>asterids</taxon>
        <taxon>campanulids</taxon>
        <taxon>Asterales</taxon>
        <taxon>Asteraceae</taxon>
        <taxon>Cichorioideae</taxon>
        <taxon>Cichorieae</taxon>
        <taxon>Lactucinae</taxon>
        <taxon>Lactuca</taxon>
    </lineage>
</organism>
<evidence type="ECO:0000313" key="2">
    <source>
        <dbReference type="Proteomes" id="UP001157418"/>
    </source>
</evidence>
<name>A0AAU9NRP5_9ASTR</name>
<proteinExistence type="predicted"/>
<protein>
    <submittedName>
        <fullName evidence="1">Uncharacterized protein</fullName>
    </submittedName>
</protein>
<evidence type="ECO:0000313" key="1">
    <source>
        <dbReference type="EMBL" id="CAH1440549.1"/>
    </source>
</evidence>
<keyword evidence="2" id="KW-1185">Reference proteome</keyword>
<comment type="caution">
    <text evidence="1">The sequence shown here is derived from an EMBL/GenBank/DDBJ whole genome shotgun (WGS) entry which is preliminary data.</text>
</comment>
<dbReference type="Proteomes" id="UP001157418">
    <property type="component" value="Unassembled WGS sequence"/>
</dbReference>
<sequence length="140" mass="15374">MWLSIEVRRGKKVLPLDWKGEGSVWGGYAEKYGCSIAAPNHRHLSFFCRQGSRSSLLPKFLPYCLDLLTDSPSCLASFLIVSPFTSNLPPFACTFHSVILLSLIAVSCLLFSSTQVSLSFSSSKLSVGFKSFLTKGRGKD</sequence>